<comment type="caution">
    <text evidence="1">The sequence shown here is derived from an EMBL/GenBank/DDBJ whole genome shotgun (WGS) entry which is preliminary data.</text>
</comment>
<evidence type="ECO:0000313" key="1">
    <source>
        <dbReference type="EMBL" id="MFC6089081.1"/>
    </source>
</evidence>
<reference evidence="2" key="1">
    <citation type="journal article" date="2019" name="Int. J. Syst. Evol. Microbiol.">
        <title>The Global Catalogue of Microorganisms (GCM) 10K type strain sequencing project: providing services to taxonomists for standard genome sequencing and annotation.</title>
        <authorList>
            <consortium name="The Broad Institute Genomics Platform"/>
            <consortium name="The Broad Institute Genome Sequencing Center for Infectious Disease"/>
            <person name="Wu L."/>
            <person name="Ma J."/>
        </authorList>
    </citation>
    <scope>NUCLEOTIDE SEQUENCE [LARGE SCALE GENOMIC DNA]</scope>
    <source>
        <strain evidence="2">CGMCC 4.7246</strain>
    </source>
</reference>
<keyword evidence="2" id="KW-1185">Reference proteome</keyword>
<dbReference type="SUPFAM" id="SSF141571">
    <property type="entry name" value="Pentapeptide repeat-like"/>
    <property type="match status" value="1"/>
</dbReference>
<dbReference type="EMBL" id="JBHSQO010000005">
    <property type="protein sequence ID" value="MFC6089081.1"/>
    <property type="molecule type" value="Genomic_DNA"/>
</dbReference>
<dbReference type="PANTHER" id="PTHR14136">
    <property type="entry name" value="BTB_POZ DOMAIN-CONTAINING PROTEIN KCTD9"/>
    <property type="match status" value="1"/>
</dbReference>
<accession>A0ABW1P1G4</accession>
<dbReference type="PANTHER" id="PTHR14136:SF17">
    <property type="entry name" value="BTB_POZ DOMAIN-CONTAINING PROTEIN KCTD9"/>
    <property type="match status" value="1"/>
</dbReference>
<gene>
    <name evidence="1" type="ORF">ACFP3R_07345</name>
</gene>
<protein>
    <submittedName>
        <fullName evidence="1">Pentapeptide repeat-containing protein</fullName>
    </submittedName>
</protein>
<dbReference type="RefSeq" id="WP_380634028.1">
    <property type="nucleotide sequence ID" value="NZ_JBHSQO010000005.1"/>
</dbReference>
<dbReference type="Gene3D" id="2.160.20.80">
    <property type="entry name" value="E3 ubiquitin-protein ligase SopA"/>
    <property type="match status" value="1"/>
</dbReference>
<proteinExistence type="predicted"/>
<dbReference type="Pfam" id="PF00805">
    <property type="entry name" value="Pentapeptide"/>
    <property type="match status" value="1"/>
</dbReference>
<dbReference type="Proteomes" id="UP001596220">
    <property type="component" value="Unassembled WGS sequence"/>
</dbReference>
<evidence type="ECO:0000313" key="2">
    <source>
        <dbReference type="Proteomes" id="UP001596220"/>
    </source>
</evidence>
<name>A0ABW1P1G4_9PSEU</name>
<dbReference type="InterPro" id="IPR001646">
    <property type="entry name" value="5peptide_repeat"/>
</dbReference>
<sequence>MTELRADCSRCVGLCCVVPAFARSRDFAIDKPARTPCPNLGADSRCGIHAKLRSSGFTGCTVYDCFGAGQQVVQVTFGGEARRDDRVFDVFPVVRRLHELLWYLTATLELAPARPLHARVEALRAEVERLAGGTPAELLALDVDPYWGRTNELLLRAGELVRGKGRNRRGADLIGKDLRGARMRATSLRGAYLIGADLRGADLRLVDFIGADLRGADLSGADLTGAFYLTQAQVDAARGDRGTRLPTGLRHPAHWG</sequence>
<dbReference type="InterPro" id="IPR051082">
    <property type="entry name" value="Pentapeptide-BTB/POZ_domain"/>
</dbReference>
<organism evidence="1 2">
    <name type="scientific">Saccharothrix lopnurensis</name>
    <dbReference type="NCBI Taxonomy" id="1670621"/>
    <lineage>
        <taxon>Bacteria</taxon>
        <taxon>Bacillati</taxon>
        <taxon>Actinomycetota</taxon>
        <taxon>Actinomycetes</taxon>
        <taxon>Pseudonocardiales</taxon>
        <taxon>Pseudonocardiaceae</taxon>
        <taxon>Saccharothrix</taxon>
    </lineage>
</organism>